<dbReference type="InterPro" id="IPR050178">
    <property type="entry name" value="AspA/AstE_fam"/>
</dbReference>
<dbReference type="EMBL" id="CAICTM010000624">
    <property type="protein sequence ID" value="CAB9513993.1"/>
    <property type="molecule type" value="Genomic_DNA"/>
</dbReference>
<comment type="cofactor">
    <cofactor evidence="1">
        <name>Zn(2+)</name>
        <dbReference type="ChEBI" id="CHEBI:29105"/>
    </cofactor>
</comment>
<dbReference type="Gene3D" id="2.20.25.160">
    <property type="match status" value="1"/>
</dbReference>
<dbReference type="InterPro" id="IPR007036">
    <property type="entry name" value="Aste_AspA_hybrid_dom"/>
</dbReference>
<evidence type="ECO:0000313" key="7">
    <source>
        <dbReference type="EMBL" id="CAB9513993.1"/>
    </source>
</evidence>
<keyword evidence="4" id="KW-0862">Zinc</keyword>
<dbReference type="GO" id="GO:0046872">
    <property type="term" value="F:metal ion binding"/>
    <property type="evidence" value="ECO:0007669"/>
    <property type="project" value="UniProtKB-KW"/>
</dbReference>
<keyword evidence="3" id="KW-0378">Hydrolase</keyword>
<dbReference type="PANTHER" id="PTHR15162:SF7">
    <property type="entry name" value="SUCCINYLGLUTAMATE DESUCCINYLASE"/>
    <property type="match status" value="1"/>
</dbReference>
<sequence>MPVRSVVVVGGTHGNEYTGVWCIKELEQPSVFKSVSKRFPSMDISTLMGNPGAHLANKRFLDTDLNREFTTKKLQAIQAALAASQGDSETKIPAESLRAQEVNKLLGPKSDPSTDVVVDLHTTTTNMGVTIIIPENDFLMAQAAAYVLHKCQENPVRSTTNSGPTVVSEEARIIMHSIPDRNDRPNLSSVGKHGFTIEIGPVPQGIVRHDAVDKTKQALEAFLEFLELHNVDCSSDNPEETGVLKQIKEWFPSGRVPCYRSAVATRPGEMSGKIQWPCADHNPNFPAYMVHKSIQDQDFKLLKRGDPLFVTMAGDVVPYDGSHGDSVYLMFINEGGYYYASSGTGIGVAVRTEYDLETADFCDAGEICLSGSDSENCSLE</sequence>
<dbReference type="SUPFAM" id="SSF53187">
    <property type="entry name" value="Zn-dependent exopeptidases"/>
    <property type="match status" value="1"/>
</dbReference>
<dbReference type="Pfam" id="PF24827">
    <property type="entry name" value="AstE_AspA_cat"/>
    <property type="match status" value="1"/>
</dbReference>
<dbReference type="GO" id="GO:0005829">
    <property type="term" value="C:cytosol"/>
    <property type="evidence" value="ECO:0007669"/>
    <property type="project" value="TreeGrafter"/>
</dbReference>
<dbReference type="AlphaFoldDB" id="A0A9N8E3Z3"/>
<evidence type="ECO:0000259" key="6">
    <source>
        <dbReference type="Pfam" id="PF24827"/>
    </source>
</evidence>
<feature type="domain" description="AstE/AspA barrel-sandwich hybrid" evidence="5">
    <location>
        <begin position="280"/>
        <end position="338"/>
    </location>
</feature>
<dbReference type="Proteomes" id="UP001153069">
    <property type="component" value="Unassembled WGS sequence"/>
</dbReference>
<dbReference type="PANTHER" id="PTHR15162">
    <property type="entry name" value="ASPARTOACYLASE"/>
    <property type="match status" value="1"/>
</dbReference>
<gene>
    <name evidence="7" type="ORF">SEMRO_625_G177560.1</name>
</gene>
<evidence type="ECO:0000256" key="1">
    <source>
        <dbReference type="ARBA" id="ARBA00001947"/>
    </source>
</evidence>
<accession>A0A9N8E3Z3</accession>
<comment type="caution">
    <text evidence="7">The sequence shown here is derived from an EMBL/GenBank/DDBJ whole genome shotgun (WGS) entry which is preliminary data.</text>
</comment>
<evidence type="ECO:0000256" key="2">
    <source>
        <dbReference type="ARBA" id="ARBA00022723"/>
    </source>
</evidence>
<evidence type="ECO:0000259" key="5">
    <source>
        <dbReference type="Pfam" id="PF04952"/>
    </source>
</evidence>
<protein>
    <submittedName>
        <fullName evidence="7">Aromatic-L-amino acid amidohydrolase</fullName>
    </submittedName>
</protein>
<organism evidence="7 8">
    <name type="scientific">Seminavis robusta</name>
    <dbReference type="NCBI Taxonomy" id="568900"/>
    <lineage>
        <taxon>Eukaryota</taxon>
        <taxon>Sar</taxon>
        <taxon>Stramenopiles</taxon>
        <taxon>Ochrophyta</taxon>
        <taxon>Bacillariophyta</taxon>
        <taxon>Bacillariophyceae</taxon>
        <taxon>Bacillariophycidae</taxon>
        <taxon>Naviculales</taxon>
        <taxon>Naviculaceae</taxon>
        <taxon>Seminavis</taxon>
    </lineage>
</organism>
<dbReference type="GO" id="GO:0016788">
    <property type="term" value="F:hydrolase activity, acting on ester bonds"/>
    <property type="evidence" value="ECO:0007669"/>
    <property type="project" value="InterPro"/>
</dbReference>
<dbReference type="Gene3D" id="3.40.630.10">
    <property type="entry name" value="Zn peptidases"/>
    <property type="match status" value="1"/>
</dbReference>
<keyword evidence="8" id="KW-1185">Reference proteome</keyword>
<dbReference type="InterPro" id="IPR055438">
    <property type="entry name" value="AstE_AspA_cat"/>
</dbReference>
<evidence type="ECO:0000313" key="8">
    <source>
        <dbReference type="Proteomes" id="UP001153069"/>
    </source>
</evidence>
<dbReference type="Pfam" id="PF04952">
    <property type="entry name" value="AstE_AspA_hybrid"/>
    <property type="match status" value="1"/>
</dbReference>
<evidence type="ECO:0000256" key="3">
    <source>
        <dbReference type="ARBA" id="ARBA00022801"/>
    </source>
</evidence>
<keyword evidence="2" id="KW-0479">Metal-binding</keyword>
<feature type="domain" description="Succinylglutamate desuccinylase/Aspartoacylase catalytic" evidence="6">
    <location>
        <begin position="3"/>
        <end position="225"/>
    </location>
</feature>
<dbReference type="OrthoDB" id="8300214at2759"/>
<evidence type="ECO:0000256" key="4">
    <source>
        <dbReference type="ARBA" id="ARBA00022833"/>
    </source>
</evidence>
<reference evidence="7" key="1">
    <citation type="submission" date="2020-06" db="EMBL/GenBank/DDBJ databases">
        <authorList>
            <consortium name="Plant Systems Biology data submission"/>
        </authorList>
    </citation>
    <scope>NUCLEOTIDE SEQUENCE</scope>
    <source>
        <strain evidence="7">D6</strain>
    </source>
</reference>
<name>A0A9N8E3Z3_9STRA</name>
<proteinExistence type="predicted"/>